<dbReference type="InterPro" id="IPR048279">
    <property type="entry name" value="MdtK-like"/>
</dbReference>
<reference evidence="14 15" key="1">
    <citation type="submission" date="2024-03" db="EMBL/GenBank/DDBJ databases">
        <title>Human intestinal bacterial collection.</title>
        <authorList>
            <person name="Pauvert C."/>
            <person name="Hitch T.C.A."/>
            <person name="Clavel T."/>
        </authorList>
    </citation>
    <scope>NUCLEOTIDE SEQUENCE [LARGE SCALE GENOMIC DNA]</scope>
    <source>
        <strain evidence="14 15">CLA-AA-H255</strain>
    </source>
</reference>
<dbReference type="InterPro" id="IPR002528">
    <property type="entry name" value="MATE_fam"/>
</dbReference>
<feature type="transmembrane region" description="Helical" evidence="13">
    <location>
        <begin position="321"/>
        <end position="338"/>
    </location>
</feature>
<organism evidence="14 15">
    <name type="scientific">[Lactobacillus] rogosae</name>
    <dbReference type="NCBI Taxonomy" id="706562"/>
    <lineage>
        <taxon>Bacteria</taxon>
        <taxon>Bacillati</taxon>
        <taxon>Bacillota</taxon>
        <taxon>Clostridia</taxon>
        <taxon>Lachnospirales</taxon>
        <taxon>Lachnospiraceae</taxon>
        <taxon>Lachnospira</taxon>
    </lineage>
</organism>
<feature type="transmembrane region" description="Helical" evidence="13">
    <location>
        <begin position="53"/>
        <end position="74"/>
    </location>
</feature>
<accession>A0ABV1BXJ7</accession>
<comment type="subcellular location">
    <subcellularLocation>
        <location evidence="2">Cell membrane</location>
        <topology evidence="2">Multi-pass membrane protein</topology>
    </subcellularLocation>
</comment>
<name>A0ABV1BXJ7_9FIRM</name>
<evidence type="ECO:0000256" key="3">
    <source>
        <dbReference type="ARBA" id="ARBA00010199"/>
    </source>
</evidence>
<evidence type="ECO:0000256" key="1">
    <source>
        <dbReference type="ARBA" id="ARBA00003408"/>
    </source>
</evidence>
<dbReference type="InterPro" id="IPR050222">
    <property type="entry name" value="MATE_MdtK"/>
</dbReference>
<evidence type="ECO:0000256" key="10">
    <source>
        <dbReference type="ARBA" id="ARBA00023065"/>
    </source>
</evidence>
<evidence type="ECO:0000256" key="12">
    <source>
        <dbReference type="ARBA" id="ARBA00031636"/>
    </source>
</evidence>
<evidence type="ECO:0000256" key="11">
    <source>
        <dbReference type="ARBA" id="ARBA00023136"/>
    </source>
</evidence>
<evidence type="ECO:0000313" key="14">
    <source>
        <dbReference type="EMBL" id="MEQ2380458.1"/>
    </source>
</evidence>
<feature type="transmembrane region" description="Helical" evidence="13">
    <location>
        <begin position="12"/>
        <end position="33"/>
    </location>
</feature>
<feature type="transmembrane region" description="Helical" evidence="13">
    <location>
        <begin position="350"/>
        <end position="370"/>
    </location>
</feature>
<comment type="caution">
    <text evidence="14">The sequence shown here is derived from an EMBL/GenBank/DDBJ whole genome shotgun (WGS) entry which is preliminary data.</text>
</comment>
<protein>
    <recommendedName>
        <fullName evidence="4">Probable multidrug resistance protein NorM</fullName>
    </recommendedName>
    <alternativeName>
        <fullName evidence="12">Multidrug-efflux transporter</fullName>
    </alternativeName>
</protein>
<evidence type="ECO:0000313" key="15">
    <source>
        <dbReference type="Proteomes" id="UP001442364"/>
    </source>
</evidence>
<keyword evidence="11 13" id="KW-0472">Membrane</keyword>
<dbReference type="PANTHER" id="PTHR43298:SF2">
    <property type="entry name" value="FMN_FAD EXPORTER YEEO-RELATED"/>
    <property type="match status" value="1"/>
</dbReference>
<keyword evidence="6" id="KW-0050">Antiport</keyword>
<dbReference type="Proteomes" id="UP001442364">
    <property type="component" value="Unassembled WGS sequence"/>
</dbReference>
<dbReference type="CDD" id="cd13137">
    <property type="entry name" value="MATE_NorM_like"/>
    <property type="match status" value="1"/>
</dbReference>
<keyword evidence="8 13" id="KW-0812">Transmembrane</keyword>
<evidence type="ECO:0000256" key="5">
    <source>
        <dbReference type="ARBA" id="ARBA00022448"/>
    </source>
</evidence>
<dbReference type="PANTHER" id="PTHR43298">
    <property type="entry name" value="MULTIDRUG RESISTANCE PROTEIN NORM-RELATED"/>
    <property type="match status" value="1"/>
</dbReference>
<keyword evidence="10" id="KW-0406">Ion transport</keyword>
<feature type="transmembrane region" description="Helical" evidence="13">
    <location>
        <begin position="187"/>
        <end position="208"/>
    </location>
</feature>
<dbReference type="PIRSF" id="PIRSF006603">
    <property type="entry name" value="DinF"/>
    <property type="match status" value="1"/>
</dbReference>
<keyword evidence="7" id="KW-1003">Cell membrane</keyword>
<feature type="transmembrane region" description="Helical" evidence="13">
    <location>
        <begin position="280"/>
        <end position="300"/>
    </location>
</feature>
<comment type="function">
    <text evidence="1">Multidrug efflux pump.</text>
</comment>
<feature type="transmembrane region" description="Helical" evidence="13">
    <location>
        <begin position="126"/>
        <end position="150"/>
    </location>
</feature>
<comment type="similarity">
    <text evidence="3">Belongs to the multi antimicrobial extrusion (MATE) (TC 2.A.66.1) family.</text>
</comment>
<evidence type="ECO:0000256" key="13">
    <source>
        <dbReference type="SAM" id="Phobius"/>
    </source>
</evidence>
<feature type="transmembrane region" description="Helical" evidence="13">
    <location>
        <begin position="162"/>
        <end position="181"/>
    </location>
</feature>
<dbReference type="NCBIfam" id="TIGR00797">
    <property type="entry name" value="matE"/>
    <property type="match status" value="1"/>
</dbReference>
<dbReference type="EMBL" id="JBBMER010000009">
    <property type="protein sequence ID" value="MEQ2380458.1"/>
    <property type="molecule type" value="Genomic_DNA"/>
</dbReference>
<sequence length="443" mass="47916">MLFSSKDLRKLIIPLMFEQLLAVLVGLVDTLMVSQSGEAAVAGVALVDNINRLIIQVMAALATGGAVVCSQYIGKGRDDESRKSGAQLETVLLIFSVIMTAFSVSFTRPLLKVIFGTVEDSVMDCAVLYFVITALSYPFLGMYNAGAAIFRSVGNSKVSMNISILMNVINVAGNALFVFVFKWSVAGVALSTALSRVAAGIVMTVLVCGKTNPIRIDHIKYFVPDWIYIKKILTIGIPSGIENGMFQIGKLMVVSMVATFGTASTAANSVGYTVIDFANIPASSMGLALITVVGQCIGAGEKEQAKMYTKKVLKYAYFGDWICNIPLFFLAPFIASWFNLSGEATQITVMILRCFNVVSLFIWPLSFTLSNPLRAAGDVKFTMTASIISMWLFRVGSSYVLGVMLGMGVLGVWIGMFIDWAARSVCFVARFVSGRWLKRGSLA</sequence>
<dbReference type="Pfam" id="PF01554">
    <property type="entry name" value="MatE"/>
    <property type="match status" value="2"/>
</dbReference>
<keyword evidence="5" id="KW-0813">Transport</keyword>
<evidence type="ECO:0000256" key="9">
    <source>
        <dbReference type="ARBA" id="ARBA00022989"/>
    </source>
</evidence>
<gene>
    <name evidence="14" type="ORF">WMO14_11365</name>
</gene>
<keyword evidence="9 13" id="KW-1133">Transmembrane helix</keyword>
<feature type="transmembrane region" description="Helical" evidence="13">
    <location>
        <begin position="86"/>
        <end position="106"/>
    </location>
</feature>
<feature type="transmembrane region" description="Helical" evidence="13">
    <location>
        <begin position="251"/>
        <end position="274"/>
    </location>
</feature>
<keyword evidence="15" id="KW-1185">Reference proteome</keyword>
<dbReference type="RefSeq" id="WP_349153858.1">
    <property type="nucleotide sequence ID" value="NZ_DAWDAH010000004.1"/>
</dbReference>
<evidence type="ECO:0000256" key="2">
    <source>
        <dbReference type="ARBA" id="ARBA00004651"/>
    </source>
</evidence>
<evidence type="ECO:0000256" key="8">
    <source>
        <dbReference type="ARBA" id="ARBA00022692"/>
    </source>
</evidence>
<evidence type="ECO:0000256" key="7">
    <source>
        <dbReference type="ARBA" id="ARBA00022475"/>
    </source>
</evidence>
<evidence type="ECO:0000256" key="4">
    <source>
        <dbReference type="ARBA" id="ARBA00020268"/>
    </source>
</evidence>
<proteinExistence type="inferred from homology"/>
<feature type="transmembrane region" description="Helical" evidence="13">
    <location>
        <begin position="391"/>
        <end position="414"/>
    </location>
</feature>
<evidence type="ECO:0000256" key="6">
    <source>
        <dbReference type="ARBA" id="ARBA00022449"/>
    </source>
</evidence>